<accession>A0A1T4Z3T7</accession>
<keyword evidence="2" id="KW-1185">Reference proteome</keyword>
<name>A0A1T4Z3T7_9BACT</name>
<dbReference type="STRING" id="48467.SAMN02745166_05002"/>
<proteinExistence type="predicted"/>
<dbReference type="Proteomes" id="UP000190774">
    <property type="component" value="Unassembled WGS sequence"/>
</dbReference>
<reference evidence="2" key="1">
    <citation type="submission" date="2017-02" db="EMBL/GenBank/DDBJ databases">
        <authorList>
            <person name="Varghese N."/>
            <person name="Submissions S."/>
        </authorList>
    </citation>
    <scope>NUCLEOTIDE SEQUENCE [LARGE SCALE GENOMIC DNA]</scope>
    <source>
        <strain evidence="2">ATCC 700200</strain>
    </source>
</reference>
<organism evidence="1 2">
    <name type="scientific">Prosthecobacter debontii</name>
    <dbReference type="NCBI Taxonomy" id="48467"/>
    <lineage>
        <taxon>Bacteria</taxon>
        <taxon>Pseudomonadati</taxon>
        <taxon>Verrucomicrobiota</taxon>
        <taxon>Verrucomicrobiia</taxon>
        <taxon>Verrucomicrobiales</taxon>
        <taxon>Verrucomicrobiaceae</taxon>
        <taxon>Prosthecobacter</taxon>
    </lineage>
</organism>
<gene>
    <name evidence="1" type="ORF">SAMN02745166_05002</name>
</gene>
<sequence length="104" mass="11151">MNTPVVPLVNTSAMNSTSSMTNDLSASARRIGLVPPMKFQRSKLFHAFRALTCSVLLLSTVTSPAAVNEINACVPHPDLIEVLNGKTWKATAAMFAPVNEINNP</sequence>
<dbReference type="AlphaFoldDB" id="A0A1T4Z3T7"/>
<dbReference type="EMBL" id="FUYE01000029">
    <property type="protein sequence ID" value="SKB08712.1"/>
    <property type="molecule type" value="Genomic_DNA"/>
</dbReference>
<evidence type="ECO:0000313" key="1">
    <source>
        <dbReference type="EMBL" id="SKB08712.1"/>
    </source>
</evidence>
<evidence type="ECO:0000313" key="2">
    <source>
        <dbReference type="Proteomes" id="UP000190774"/>
    </source>
</evidence>
<protein>
    <submittedName>
        <fullName evidence="1">Uncharacterized protein</fullName>
    </submittedName>
</protein>